<keyword evidence="1" id="KW-1133">Transmembrane helix</keyword>
<dbReference type="Proteomes" id="UP001066276">
    <property type="component" value="Chromosome 1_1"/>
</dbReference>
<dbReference type="AlphaFoldDB" id="A0AAV7WKV6"/>
<evidence type="ECO:0000313" key="2">
    <source>
        <dbReference type="EMBL" id="KAJ1213445.1"/>
    </source>
</evidence>
<keyword evidence="1" id="KW-0812">Transmembrane</keyword>
<keyword evidence="1" id="KW-0472">Membrane</keyword>
<dbReference type="EMBL" id="JANPWB010000001">
    <property type="protein sequence ID" value="KAJ1213445.1"/>
    <property type="molecule type" value="Genomic_DNA"/>
</dbReference>
<gene>
    <name evidence="2" type="ORF">NDU88_001082</name>
</gene>
<evidence type="ECO:0000256" key="1">
    <source>
        <dbReference type="SAM" id="Phobius"/>
    </source>
</evidence>
<proteinExistence type="predicted"/>
<sequence>MVSPSPLSGAARRVCRGRALTTRCSVPFLQDCAPPQVIQGATTGRRAIAGRRRATGLEIAGRLHLRSAMLDAAYASRSVSSSRQVRDDIWLFYLVLGGSGVFGVTSKAVMGSDEVFVGGG</sequence>
<organism evidence="2 3">
    <name type="scientific">Pleurodeles waltl</name>
    <name type="common">Iberian ribbed newt</name>
    <dbReference type="NCBI Taxonomy" id="8319"/>
    <lineage>
        <taxon>Eukaryota</taxon>
        <taxon>Metazoa</taxon>
        <taxon>Chordata</taxon>
        <taxon>Craniata</taxon>
        <taxon>Vertebrata</taxon>
        <taxon>Euteleostomi</taxon>
        <taxon>Amphibia</taxon>
        <taxon>Batrachia</taxon>
        <taxon>Caudata</taxon>
        <taxon>Salamandroidea</taxon>
        <taxon>Salamandridae</taxon>
        <taxon>Pleurodelinae</taxon>
        <taxon>Pleurodeles</taxon>
    </lineage>
</organism>
<reference evidence="2" key="1">
    <citation type="journal article" date="2022" name="bioRxiv">
        <title>Sequencing and chromosome-scale assembly of the giantPleurodeles waltlgenome.</title>
        <authorList>
            <person name="Brown T."/>
            <person name="Elewa A."/>
            <person name="Iarovenko S."/>
            <person name="Subramanian E."/>
            <person name="Araus A.J."/>
            <person name="Petzold A."/>
            <person name="Susuki M."/>
            <person name="Suzuki K.-i.T."/>
            <person name="Hayashi T."/>
            <person name="Toyoda A."/>
            <person name="Oliveira C."/>
            <person name="Osipova E."/>
            <person name="Leigh N.D."/>
            <person name="Simon A."/>
            <person name="Yun M.H."/>
        </authorList>
    </citation>
    <scope>NUCLEOTIDE SEQUENCE</scope>
    <source>
        <strain evidence="2">20211129_DDA</strain>
        <tissue evidence="2">Liver</tissue>
    </source>
</reference>
<comment type="caution">
    <text evidence="2">The sequence shown here is derived from an EMBL/GenBank/DDBJ whole genome shotgun (WGS) entry which is preliminary data.</text>
</comment>
<feature type="transmembrane region" description="Helical" evidence="1">
    <location>
        <begin position="90"/>
        <end position="110"/>
    </location>
</feature>
<name>A0AAV7WKV6_PLEWA</name>
<protein>
    <submittedName>
        <fullName evidence="2">Uncharacterized protein</fullName>
    </submittedName>
</protein>
<evidence type="ECO:0000313" key="3">
    <source>
        <dbReference type="Proteomes" id="UP001066276"/>
    </source>
</evidence>
<keyword evidence="3" id="KW-1185">Reference proteome</keyword>
<accession>A0AAV7WKV6</accession>